<organism evidence="1 2">
    <name type="scientific">Schistosoma mattheei</name>
    <dbReference type="NCBI Taxonomy" id="31246"/>
    <lineage>
        <taxon>Eukaryota</taxon>
        <taxon>Metazoa</taxon>
        <taxon>Spiralia</taxon>
        <taxon>Lophotrochozoa</taxon>
        <taxon>Platyhelminthes</taxon>
        <taxon>Trematoda</taxon>
        <taxon>Digenea</taxon>
        <taxon>Strigeidida</taxon>
        <taxon>Schistosomatoidea</taxon>
        <taxon>Schistosomatidae</taxon>
        <taxon>Schistosoma</taxon>
    </lineage>
</organism>
<sequence>MVHSDKHRKNPNQPHLESNNSISIVTFGYNLELKTLMWNFHQDHLTSHQVVYQVSRNNNHVDAFYKLINLHLDLYHFQHR</sequence>
<evidence type="ECO:0000313" key="1">
    <source>
        <dbReference type="EMBL" id="VDP70647.1"/>
    </source>
</evidence>
<keyword evidence="2" id="KW-1185">Reference proteome</keyword>
<dbReference type="AlphaFoldDB" id="A0A183PPA9"/>
<dbReference type="EMBL" id="UZAL01036854">
    <property type="protein sequence ID" value="VDP70647.1"/>
    <property type="molecule type" value="Genomic_DNA"/>
</dbReference>
<dbReference type="Proteomes" id="UP000269396">
    <property type="component" value="Unassembled WGS sequence"/>
</dbReference>
<reference evidence="1 2" key="1">
    <citation type="submission" date="2018-11" db="EMBL/GenBank/DDBJ databases">
        <authorList>
            <consortium name="Pathogen Informatics"/>
        </authorList>
    </citation>
    <scope>NUCLEOTIDE SEQUENCE [LARGE SCALE GENOMIC DNA]</scope>
    <source>
        <strain>Denwood</strain>
        <strain evidence="2">Zambia</strain>
    </source>
</reference>
<gene>
    <name evidence="1" type="ORF">SMTD_LOCUS16192</name>
</gene>
<proteinExistence type="predicted"/>
<protein>
    <submittedName>
        <fullName evidence="1">Uncharacterized protein</fullName>
    </submittedName>
</protein>
<name>A0A183PPA9_9TREM</name>
<evidence type="ECO:0000313" key="2">
    <source>
        <dbReference type="Proteomes" id="UP000269396"/>
    </source>
</evidence>
<accession>A0A183PPA9</accession>